<evidence type="ECO:0000256" key="2">
    <source>
        <dbReference type="SAM" id="MobiDB-lite"/>
    </source>
</evidence>
<dbReference type="Proteomes" id="UP000025227">
    <property type="component" value="Unplaced"/>
</dbReference>
<dbReference type="OrthoDB" id="10056939at2759"/>
<evidence type="ECO:0000259" key="3">
    <source>
        <dbReference type="Pfam" id="PF16493"/>
    </source>
</evidence>
<feature type="region of interest" description="Disordered" evidence="2">
    <location>
        <begin position="1"/>
        <end position="21"/>
    </location>
</feature>
<reference evidence="5" key="1">
    <citation type="submission" date="2020-12" db="UniProtKB">
        <authorList>
            <consortium name="WormBaseParasite"/>
        </authorList>
    </citation>
    <scope>IDENTIFICATION</scope>
    <source>
        <strain evidence="5">MHco3</strain>
    </source>
</reference>
<organism evidence="4 5">
    <name type="scientific">Haemonchus contortus</name>
    <name type="common">Barber pole worm</name>
    <dbReference type="NCBI Taxonomy" id="6289"/>
    <lineage>
        <taxon>Eukaryota</taxon>
        <taxon>Metazoa</taxon>
        <taxon>Ecdysozoa</taxon>
        <taxon>Nematoda</taxon>
        <taxon>Chromadorea</taxon>
        <taxon>Rhabditida</taxon>
        <taxon>Rhabditina</taxon>
        <taxon>Rhabditomorpha</taxon>
        <taxon>Strongyloidea</taxon>
        <taxon>Trichostrongylidae</taxon>
        <taxon>Haemonchus</taxon>
    </lineage>
</organism>
<keyword evidence="1" id="KW-0539">Nucleus</keyword>
<sequence>MQQSGPTIELDEASTSNSVDSTVADSIRNHPLMPILELLCEKCADATETMQPRAFQMNDVFKLFEKLEAKGVSTNTGNEKLDKFMRDAVLVIRTHLFELQKVASLADDFYTKYLQALRRRISHEVLIGVSGDSDDDLTEPNQNDELLSSNLEQRTVAILTTPQGTVSISLSPRTTMVRKSDVTPPEEVA</sequence>
<evidence type="ECO:0000313" key="4">
    <source>
        <dbReference type="Proteomes" id="UP000025227"/>
    </source>
</evidence>
<protein>
    <submittedName>
        <fullName evidence="5">MEIS N-terminal domain-containing protein</fullName>
    </submittedName>
</protein>
<accession>A0A7I4YBB6</accession>
<evidence type="ECO:0000313" key="5">
    <source>
        <dbReference type="WBParaSite" id="HCON_00069820-00001"/>
    </source>
</evidence>
<dbReference type="InterPro" id="IPR032453">
    <property type="entry name" value="PKNOX/Meis_N"/>
</dbReference>
<keyword evidence="4" id="KW-1185">Reference proteome</keyword>
<feature type="domain" description="MEIS N-terminal" evidence="3">
    <location>
        <begin position="24"/>
        <end position="124"/>
    </location>
</feature>
<dbReference type="AlphaFoldDB" id="A0A7I4YBB6"/>
<proteinExistence type="predicted"/>
<dbReference type="Pfam" id="PF16493">
    <property type="entry name" value="Meis_PKNOX_N"/>
    <property type="match status" value="1"/>
</dbReference>
<name>A0A7I4YBB6_HAECO</name>
<dbReference type="OMA" id="QCEQATA"/>
<dbReference type="WBParaSite" id="HCON_00069820-00001">
    <property type="protein sequence ID" value="HCON_00069820-00001"/>
    <property type="gene ID" value="HCON_00069820"/>
</dbReference>
<evidence type="ECO:0000256" key="1">
    <source>
        <dbReference type="ARBA" id="ARBA00023242"/>
    </source>
</evidence>